<accession>A0A840CFP4</accession>
<evidence type="ECO:0000256" key="1">
    <source>
        <dbReference type="SAM" id="Coils"/>
    </source>
</evidence>
<name>A0A840CFP4_9BACT</name>
<comment type="caution">
    <text evidence="2">The sequence shown here is derived from an EMBL/GenBank/DDBJ whole genome shotgun (WGS) entry which is preliminary data.</text>
</comment>
<feature type="coiled-coil region" evidence="1">
    <location>
        <begin position="154"/>
        <end position="181"/>
    </location>
</feature>
<dbReference type="InterPro" id="IPR041662">
    <property type="entry name" value="SusD-like_2"/>
</dbReference>
<dbReference type="PROSITE" id="PS51257">
    <property type="entry name" value="PROKAR_LIPOPROTEIN"/>
    <property type="match status" value="1"/>
</dbReference>
<keyword evidence="1" id="KW-0175">Coiled coil</keyword>
<reference evidence="2 3" key="1">
    <citation type="submission" date="2020-08" db="EMBL/GenBank/DDBJ databases">
        <title>Genomic Encyclopedia of Type Strains, Phase IV (KMG-IV): sequencing the most valuable type-strain genomes for metagenomic binning, comparative biology and taxonomic classification.</title>
        <authorList>
            <person name="Goeker M."/>
        </authorList>
    </citation>
    <scope>NUCLEOTIDE SEQUENCE [LARGE SCALE GENOMIC DNA]</scope>
    <source>
        <strain evidence="2 3">DSM 104969</strain>
    </source>
</reference>
<dbReference type="Proteomes" id="UP000555103">
    <property type="component" value="Unassembled WGS sequence"/>
</dbReference>
<dbReference type="SUPFAM" id="SSF48452">
    <property type="entry name" value="TPR-like"/>
    <property type="match status" value="1"/>
</dbReference>
<protein>
    <recommendedName>
        <fullName evidence="4">Starch-binding associating with outer membrane</fullName>
    </recommendedName>
</protein>
<dbReference type="EMBL" id="JACIEP010000002">
    <property type="protein sequence ID" value="MBB4034817.1"/>
    <property type="molecule type" value="Genomic_DNA"/>
</dbReference>
<evidence type="ECO:0000313" key="3">
    <source>
        <dbReference type="Proteomes" id="UP000555103"/>
    </source>
</evidence>
<keyword evidence="3" id="KW-1185">Reference proteome</keyword>
<organism evidence="2 3">
    <name type="scientific">Dysgonomonas hofstadii</name>
    <dbReference type="NCBI Taxonomy" id="637886"/>
    <lineage>
        <taxon>Bacteria</taxon>
        <taxon>Pseudomonadati</taxon>
        <taxon>Bacteroidota</taxon>
        <taxon>Bacteroidia</taxon>
        <taxon>Bacteroidales</taxon>
        <taxon>Dysgonomonadaceae</taxon>
        <taxon>Dysgonomonas</taxon>
    </lineage>
</organism>
<dbReference type="Pfam" id="PF12771">
    <property type="entry name" value="SusD-like_2"/>
    <property type="match status" value="1"/>
</dbReference>
<dbReference type="AlphaFoldDB" id="A0A840CFP4"/>
<proteinExistence type="predicted"/>
<dbReference type="InterPro" id="IPR011990">
    <property type="entry name" value="TPR-like_helical_dom_sf"/>
</dbReference>
<dbReference type="Gene3D" id="1.25.40.390">
    <property type="match status" value="1"/>
</dbReference>
<evidence type="ECO:0000313" key="2">
    <source>
        <dbReference type="EMBL" id="MBB4034817.1"/>
    </source>
</evidence>
<gene>
    <name evidence="2" type="ORF">GGR21_000704</name>
</gene>
<evidence type="ECO:0008006" key="4">
    <source>
        <dbReference type="Google" id="ProtNLM"/>
    </source>
</evidence>
<dbReference type="RefSeq" id="WP_183305760.1">
    <property type="nucleotide sequence ID" value="NZ_JACIEP010000002.1"/>
</dbReference>
<sequence>MKLINIFSVIIVCLLFSSCEIDKYNLDPNRPIEVEPESILPNVLFQSFKNRYPWQPALAMRQITAVSDAQDWQTYNFSYGSWDEYNILRDVQKMKETAERNESQEAYIAVSHILRAHNFYFLTCFYGDIPYSQALKGQDNTVADRFTPVYDSQKDVMIGILDELEQANQILKNEQLILKGDIIYNGDITKWRKAANSYKLRILIMLSNKKDDSDIQVTQKFSAIISNPSEYPVFTDRSDELKLNYLDGDGTRYPLYEHLDTRNKRYMGKTICDLMKNLQDPRLFYYAMPSNNAKQQGKADTDFSAYDGIDATQKSEDINSDAESGDFSRINQINYTTFQVGKPSLALSHSEIMLAIAEAITRGWISGNAGTYYNAAMRASMEFYDIGESDITDYINGVAKYNPTKALQQIYEQRYILFYHQNDFEPLFHYHRTGYPQISCGMGQVTATVPYKMLYPQSEQTVNKNNWDNAIKAQGYTSDRILNKLWIY</sequence>